<dbReference type="Gene3D" id="1.20.120.1220">
    <property type="match status" value="1"/>
</dbReference>
<feature type="transmembrane region" description="Helical" evidence="1">
    <location>
        <begin position="27"/>
        <end position="48"/>
    </location>
</feature>
<comment type="caution">
    <text evidence="2">The sequence shown here is derived from an EMBL/GenBank/DDBJ whole genome shotgun (WGS) entry which is preliminary data.</text>
</comment>
<gene>
    <name evidence="2" type="ORF">G1C96_0187</name>
</gene>
<name>A0A7Y0F078_9BIFI</name>
<dbReference type="EMBL" id="JAAIIH010000001">
    <property type="protein sequence ID" value="NMM99609.1"/>
    <property type="molecule type" value="Genomic_DNA"/>
</dbReference>
<dbReference type="AlphaFoldDB" id="A0A7Y0F078"/>
<keyword evidence="3" id="KW-1185">Reference proteome</keyword>
<feature type="transmembrane region" description="Helical" evidence="1">
    <location>
        <begin position="129"/>
        <end position="148"/>
    </location>
</feature>
<evidence type="ECO:0000313" key="3">
    <source>
        <dbReference type="Proteomes" id="UP000588277"/>
    </source>
</evidence>
<dbReference type="RefSeq" id="WP_169274776.1">
    <property type="nucleotide sequence ID" value="NZ_JAAIIH010000001.1"/>
</dbReference>
<keyword evidence="1" id="KW-0472">Membrane</keyword>
<accession>A0A7Y0F078</accession>
<protein>
    <submittedName>
        <fullName evidence="2">Peptidase A24</fullName>
    </submittedName>
</protein>
<reference evidence="2 3" key="1">
    <citation type="submission" date="2020-02" db="EMBL/GenBank/DDBJ databases">
        <title>Characterization of phylogenetic diversity of novel bifidobacterial species isolated in Czech ZOOs.</title>
        <authorList>
            <person name="Lugli G.A."/>
            <person name="Vera N.B."/>
            <person name="Ventura M."/>
        </authorList>
    </citation>
    <scope>NUCLEOTIDE SEQUENCE [LARGE SCALE GENOMIC DNA]</scope>
    <source>
        <strain evidence="2 3">DSM 109958</strain>
    </source>
</reference>
<evidence type="ECO:0000313" key="2">
    <source>
        <dbReference type="EMBL" id="NMM99609.1"/>
    </source>
</evidence>
<proteinExistence type="predicted"/>
<feature type="transmembrane region" description="Helical" evidence="1">
    <location>
        <begin position="55"/>
        <end position="75"/>
    </location>
</feature>
<keyword evidence="1" id="KW-1133">Transmembrane helix</keyword>
<feature type="transmembrane region" description="Helical" evidence="1">
    <location>
        <begin position="87"/>
        <end position="108"/>
    </location>
</feature>
<sequence>MFYVALLPGLLCGAAVSVVDVRERRVPRAWVAAGYVAQLVALLVWCVAANQLFTALTAVVISLGAAVLQLLLGLIRPGSLGFGDVTITLVVGLAVGAAGWFAVLYWWLAMGALGLAAIGVGARTGHDDVPFAPVITAAGVLGVALAALM</sequence>
<evidence type="ECO:0000256" key="1">
    <source>
        <dbReference type="SAM" id="Phobius"/>
    </source>
</evidence>
<dbReference type="Proteomes" id="UP000588277">
    <property type="component" value="Unassembled WGS sequence"/>
</dbReference>
<organism evidence="2 3">
    <name type="scientific">Bifidobacterium moraviense</name>
    <dbReference type="NCBI Taxonomy" id="2675323"/>
    <lineage>
        <taxon>Bacteria</taxon>
        <taxon>Bacillati</taxon>
        <taxon>Actinomycetota</taxon>
        <taxon>Actinomycetes</taxon>
        <taxon>Bifidobacteriales</taxon>
        <taxon>Bifidobacteriaceae</taxon>
        <taxon>Bifidobacterium</taxon>
    </lineage>
</organism>
<keyword evidence="1" id="KW-0812">Transmembrane</keyword>